<feature type="compositionally biased region" description="Acidic residues" evidence="1">
    <location>
        <begin position="421"/>
        <end position="440"/>
    </location>
</feature>
<name>A0ABR1IY12_9AGAR</name>
<feature type="compositionally biased region" description="Acidic residues" evidence="1">
    <location>
        <begin position="376"/>
        <end position="387"/>
    </location>
</feature>
<dbReference type="EMBL" id="JBANRG010000052">
    <property type="protein sequence ID" value="KAK7444091.1"/>
    <property type="molecule type" value="Genomic_DNA"/>
</dbReference>
<evidence type="ECO:0000259" key="2">
    <source>
        <dbReference type="Pfam" id="PF26609"/>
    </source>
</evidence>
<accession>A0ABR1IY12</accession>
<evidence type="ECO:0000256" key="1">
    <source>
        <dbReference type="SAM" id="MobiDB-lite"/>
    </source>
</evidence>
<gene>
    <name evidence="3" type="ORF">VKT23_015489</name>
</gene>
<evidence type="ECO:0000313" key="3">
    <source>
        <dbReference type="EMBL" id="KAK7444091.1"/>
    </source>
</evidence>
<feature type="region of interest" description="Disordered" evidence="1">
    <location>
        <begin position="147"/>
        <end position="166"/>
    </location>
</feature>
<comment type="caution">
    <text evidence="3">The sequence shown here is derived from an EMBL/GenBank/DDBJ whole genome shotgun (WGS) entry which is preliminary data.</text>
</comment>
<dbReference type="Pfam" id="PF26609">
    <property type="entry name" value="DUF8191"/>
    <property type="match status" value="1"/>
</dbReference>
<feature type="region of interest" description="Disordered" evidence="1">
    <location>
        <begin position="376"/>
        <end position="451"/>
    </location>
</feature>
<protein>
    <recommendedName>
        <fullName evidence="2">DUF8191 domain-containing protein</fullName>
    </recommendedName>
</protein>
<sequence>MSELTALRNQVRKLKESLERHKRHIAVQDSRNESLLRTVRELALVKEPLYDVDMEEEEEVAEDADVEGDEENQEDNENSDEEDDEGLELFLPIWDEHDHVYRCHNCVYEVLDGFCQRCGTEYDVPEEFVDSDQEAAFYFDNGATISSASSHDRRTSPRGDTPLPEYRPVQTEIPYAYRFNRHDEYIQLRTRGASVQMCSKFSLSFKPDEGIIAILTSEIKETFGGPEMRQQDTWELYLGRRVSLDEDDSDGSEFIIGLLEDALLFERPLYVKSHPCDQWQTTRPSGRPYVWATMPTKSHVCYEKLDEDDPSGSDEYLSDDSELYYPGNDASPEQVEAWYNAPANRWTAEDRALVTPFIESGPTLHQDEYEMTDVEDLETDDDGDPDVADPGYAANPRHGHTNWSDGEDDGQYESEASAADNSDEEHDDFDSDFDSDDQLSGDEQALGTQTQ</sequence>
<proteinExistence type="predicted"/>
<evidence type="ECO:0000313" key="4">
    <source>
        <dbReference type="Proteomes" id="UP001498398"/>
    </source>
</evidence>
<dbReference type="InterPro" id="IPR058504">
    <property type="entry name" value="DUF8191"/>
</dbReference>
<feature type="domain" description="DUF8191" evidence="2">
    <location>
        <begin position="189"/>
        <end position="261"/>
    </location>
</feature>
<feature type="compositionally biased region" description="Acidic residues" evidence="1">
    <location>
        <begin position="305"/>
        <end position="322"/>
    </location>
</feature>
<dbReference type="Proteomes" id="UP001498398">
    <property type="component" value="Unassembled WGS sequence"/>
</dbReference>
<keyword evidence="4" id="KW-1185">Reference proteome</keyword>
<feature type="region of interest" description="Disordered" evidence="1">
    <location>
        <begin position="50"/>
        <end position="84"/>
    </location>
</feature>
<organism evidence="3 4">
    <name type="scientific">Marasmiellus scandens</name>
    <dbReference type="NCBI Taxonomy" id="2682957"/>
    <lineage>
        <taxon>Eukaryota</taxon>
        <taxon>Fungi</taxon>
        <taxon>Dikarya</taxon>
        <taxon>Basidiomycota</taxon>
        <taxon>Agaricomycotina</taxon>
        <taxon>Agaricomycetes</taxon>
        <taxon>Agaricomycetidae</taxon>
        <taxon>Agaricales</taxon>
        <taxon>Marasmiineae</taxon>
        <taxon>Omphalotaceae</taxon>
        <taxon>Marasmiellus</taxon>
    </lineage>
</organism>
<reference evidence="3 4" key="1">
    <citation type="submission" date="2024-01" db="EMBL/GenBank/DDBJ databases">
        <title>A draft genome for the cacao thread blight pathogen Marasmiellus scandens.</title>
        <authorList>
            <person name="Baruah I.K."/>
            <person name="Leung J."/>
            <person name="Bukari Y."/>
            <person name="Amoako-Attah I."/>
            <person name="Meinhardt L.W."/>
            <person name="Bailey B.A."/>
            <person name="Cohen S.P."/>
        </authorList>
    </citation>
    <scope>NUCLEOTIDE SEQUENCE [LARGE SCALE GENOMIC DNA]</scope>
    <source>
        <strain evidence="3 4">GH-19</strain>
    </source>
</reference>
<feature type="region of interest" description="Disordered" evidence="1">
    <location>
        <begin position="304"/>
        <end position="329"/>
    </location>
</feature>